<feature type="region of interest" description="Disordered" evidence="1">
    <location>
        <begin position="1"/>
        <end position="21"/>
    </location>
</feature>
<dbReference type="EMBL" id="SRLO01000358">
    <property type="protein sequence ID" value="TNN59351.1"/>
    <property type="molecule type" value="Genomic_DNA"/>
</dbReference>
<evidence type="ECO:0000313" key="3">
    <source>
        <dbReference type="Proteomes" id="UP000314294"/>
    </source>
</evidence>
<dbReference type="Proteomes" id="UP000314294">
    <property type="component" value="Unassembled WGS sequence"/>
</dbReference>
<comment type="caution">
    <text evidence="2">The sequence shown here is derived from an EMBL/GenBank/DDBJ whole genome shotgun (WGS) entry which is preliminary data.</text>
</comment>
<reference evidence="2 3" key="1">
    <citation type="submission" date="2019-03" db="EMBL/GenBank/DDBJ databases">
        <title>First draft genome of Liparis tanakae, snailfish: a comprehensive survey of snailfish specific genes.</title>
        <authorList>
            <person name="Kim W."/>
            <person name="Song I."/>
            <person name="Jeong J.-H."/>
            <person name="Kim D."/>
            <person name="Kim S."/>
            <person name="Ryu S."/>
            <person name="Song J.Y."/>
            <person name="Lee S.K."/>
        </authorList>
    </citation>
    <scope>NUCLEOTIDE SEQUENCE [LARGE SCALE GENOMIC DNA]</scope>
    <source>
        <tissue evidence="2">Muscle</tissue>
    </source>
</reference>
<feature type="region of interest" description="Disordered" evidence="1">
    <location>
        <begin position="46"/>
        <end position="98"/>
    </location>
</feature>
<evidence type="ECO:0000256" key="1">
    <source>
        <dbReference type="SAM" id="MobiDB-lite"/>
    </source>
</evidence>
<protein>
    <submittedName>
        <fullName evidence="2">Uncharacterized protein</fullName>
    </submittedName>
</protein>
<proteinExistence type="predicted"/>
<gene>
    <name evidence="2" type="ORF">EYF80_030454</name>
</gene>
<dbReference type="AlphaFoldDB" id="A0A4Z2H198"/>
<sequence length="120" mass="12617">MAGTLHRTRVSPALKRGARSPVPPEVNPVLLLVLFVLFSPIKNPPSLPPPLPPSLPATPQQRFDPTPASLSSGSQGEKRNTSISRVSKQRKGVNGYESGASRHALAAVSVSFISLSTSGI</sequence>
<name>A0A4Z2H198_9TELE</name>
<accession>A0A4Z2H198</accession>
<keyword evidence="3" id="KW-1185">Reference proteome</keyword>
<organism evidence="2 3">
    <name type="scientific">Liparis tanakae</name>
    <name type="common">Tanaka's snailfish</name>
    <dbReference type="NCBI Taxonomy" id="230148"/>
    <lineage>
        <taxon>Eukaryota</taxon>
        <taxon>Metazoa</taxon>
        <taxon>Chordata</taxon>
        <taxon>Craniata</taxon>
        <taxon>Vertebrata</taxon>
        <taxon>Euteleostomi</taxon>
        <taxon>Actinopterygii</taxon>
        <taxon>Neopterygii</taxon>
        <taxon>Teleostei</taxon>
        <taxon>Neoteleostei</taxon>
        <taxon>Acanthomorphata</taxon>
        <taxon>Eupercaria</taxon>
        <taxon>Perciformes</taxon>
        <taxon>Cottioidei</taxon>
        <taxon>Cottales</taxon>
        <taxon>Liparidae</taxon>
        <taxon>Liparis</taxon>
    </lineage>
</organism>
<feature type="compositionally biased region" description="Pro residues" evidence="1">
    <location>
        <begin position="46"/>
        <end position="56"/>
    </location>
</feature>
<evidence type="ECO:0000313" key="2">
    <source>
        <dbReference type="EMBL" id="TNN59351.1"/>
    </source>
</evidence>
<feature type="compositionally biased region" description="Polar residues" evidence="1">
    <location>
        <begin position="57"/>
        <end position="86"/>
    </location>
</feature>